<feature type="transmembrane region" description="Helical" evidence="6">
    <location>
        <begin position="234"/>
        <end position="251"/>
    </location>
</feature>
<feature type="domain" description="Major facilitator superfamily (MFS) profile" evidence="7">
    <location>
        <begin position="82"/>
        <end position="518"/>
    </location>
</feature>
<dbReference type="GO" id="GO:0005886">
    <property type="term" value="C:plasma membrane"/>
    <property type="evidence" value="ECO:0007669"/>
    <property type="project" value="UniProtKB-SubCell"/>
</dbReference>
<dbReference type="Pfam" id="PF00083">
    <property type="entry name" value="Sugar_tr"/>
    <property type="match status" value="1"/>
</dbReference>
<dbReference type="Proteomes" id="UP000215896">
    <property type="component" value="Unassembled WGS sequence"/>
</dbReference>
<comment type="subcellular location">
    <subcellularLocation>
        <location evidence="1">Cell membrane</location>
        <topology evidence="1">Multi-pass membrane protein</topology>
    </subcellularLocation>
</comment>
<dbReference type="OrthoDB" id="9066401at2"/>
<dbReference type="NCBIfam" id="NF003024">
    <property type="entry name" value="PRK03893.1"/>
    <property type="match status" value="1"/>
</dbReference>
<feature type="transmembrane region" description="Helical" evidence="6">
    <location>
        <begin position="371"/>
        <end position="390"/>
    </location>
</feature>
<dbReference type="Gene3D" id="1.20.1250.20">
    <property type="entry name" value="MFS general substrate transporter like domains"/>
    <property type="match status" value="2"/>
</dbReference>
<feature type="transmembrane region" description="Helical" evidence="6">
    <location>
        <begin position="333"/>
        <end position="351"/>
    </location>
</feature>
<feature type="transmembrane region" description="Helical" evidence="6">
    <location>
        <begin position="309"/>
        <end position="326"/>
    </location>
</feature>
<feature type="transmembrane region" description="Helical" evidence="6">
    <location>
        <begin position="458"/>
        <end position="485"/>
    </location>
</feature>
<evidence type="ECO:0000256" key="4">
    <source>
        <dbReference type="ARBA" id="ARBA00023136"/>
    </source>
</evidence>
<comment type="caution">
    <text evidence="8">The sequence shown here is derived from an EMBL/GenBank/DDBJ whole genome shotgun (WGS) entry which is preliminary data.</text>
</comment>
<proteinExistence type="predicted"/>
<dbReference type="PROSITE" id="PS50850">
    <property type="entry name" value="MFS"/>
    <property type="match status" value="1"/>
</dbReference>
<evidence type="ECO:0000256" key="2">
    <source>
        <dbReference type="ARBA" id="ARBA00022692"/>
    </source>
</evidence>
<dbReference type="CDD" id="cd17316">
    <property type="entry name" value="MFS_SV2_like"/>
    <property type="match status" value="1"/>
</dbReference>
<feature type="transmembrane region" description="Helical" evidence="6">
    <location>
        <begin position="117"/>
        <end position="136"/>
    </location>
</feature>
<evidence type="ECO:0000256" key="1">
    <source>
        <dbReference type="ARBA" id="ARBA00004651"/>
    </source>
</evidence>
<feature type="transmembrane region" description="Helical" evidence="6">
    <location>
        <begin position="148"/>
        <end position="167"/>
    </location>
</feature>
<evidence type="ECO:0000313" key="9">
    <source>
        <dbReference type="Proteomes" id="UP000215896"/>
    </source>
</evidence>
<feature type="compositionally biased region" description="Low complexity" evidence="5">
    <location>
        <begin position="1"/>
        <end position="20"/>
    </location>
</feature>
<dbReference type="PANTHER" id="PTHR23508:SF3">
    <property type="entry name" value="SIALIC ACID TRANSPORTER NANT"/>
    <property type="match status" value="1"/>
</dbReference>
<dbReference type="InterPro" id="IPR020846">
    <property type="entry name" value="MFS_dom"/>
</dbReference>
<dbReference type="SUPFAM" id="SSF103473">
    <property type="entry name" value="MFS general substrate transporter"/>
    <property type="match status" value="1"/>
</dbReference>
<feature type="transmembrane region" description="Helical" evidence="6">
    <location>
        <begin position="426"/>
        <end position="446"/>
    </location>
</feature>
<feature type="transmembrane region" description="Helical" evidence="6">
    <location>
        <begin position="284"/>
        <end position="303"/>
    </location>
</feature>
<feature type="transmembrane region" description="Helical" evidence="6">
    <location>
        <begin position="402"/>
        <end position="420"/>
    </location>
</feature>
<keyword evidence="3 6" id="KW-1133">Transmembrane helix</keyword>
<organism evidence="8 9">
    <name type="scientific">Enemella evansiae</name>
    <dbReference type="NCBI Taxonomy" id="2016499"/>
    <lineage>
        <taxon>Bacteria</taxon>
        <taxon>Bacillati</taxon>
        <taxon>Actinomycetota</taxon>
        <taxon>Actinomycetes</taxon>
        <taxon>Propionibacteriales</taxon>
        <taxon>Propionibacteriaceae</taxon>
        <taxon>Enemella</taxon>
    </lineage>
</organism>
<dbReference type="EMBL" id="NMVO01000004">
    <property type="protein sequence ID" value="OYO16250.1"/>
    <property type="molecule type" value="Genomic_DNA"/>
</dbReference>
<keyword evidence="9" id="KW-1185">Reference proteome</keyword>
<keyword evidence="2 6" id="KW-0812">Transmembrane</keyword>
<reference evidence="8 9" key="1">
    <citation type="submission" date="2017-07" db="EMBL/GenBank/DDBJ databases">
        <title>Draft whole genome sequences of clinical Proprionibacteriaceae strains.</title>
        <authorList>
            <person name="Bernier A.-M."/>
            <person name="Bernard K."/>
            <person name="Domingo M.-C."/>
        </authorList>
    </citation>
    <scope>NUCLEOTIDE SEQUENCE [LARGE SCALE GENOMIC DNA]</scope>
    <source>
        <strain evidence="8 9">NML 030167</strain>
    </source>
</reference>
<feature type="transmembrane region" description="Helical" evidence="6">
    <location>
        <begin position="173"/>
        <end position="194"/>
    </location>
</feature>
<dbReference type="GO" id="GO:0046943">
    <property type="term" value="F:carboxylic acid transmembrane transporter activity"/>
    <property type="evidence" value="ECO:0007669"/>
    <property type="project" value="TreeGrafter"/>
</dbReference>
<gene>
    <name evidence="8" type="ORF">CGZ94_04710</name>
</gene>
<feature type="transmembrane region" description="Helical" evidence="6">
    <location>
        <begin position="491"/>
        <end position="514"/>
    </location>
</feature>
<evidence type="ECO:0000259" key="7">
    <source>
        <dbReference type="PROSITE" id="PS50850"/>
    </source>
</evidence>
<feature type="transmembrane region" description="Helical" evidence="6">
    <location>
        <begin position="83"/>
        <end position="105"/>
    </location>
</feature>
<dbReference type="InterPro" id="IPR036259">
    <property type="entry name" value="MFS_trans_sf"/>
</dbReference>
<evidence type="ECO:0000256" key="6">
    <source>
        <dbReference type="SAM" id="Phobius"/>
    </source>
</evidence>
<accession>A0A255GK99</accession>
<sequence length="536" mass="56750">MSGPPSGPSRRTSPTSGSGSAAPDGCGSPSNGVTVIGHGTSYLRGAYGRRGPTPRWTTGAHVATTPTQQSGLRSLQPQQWRSFFAAWLGYFLDGFDFILITLVLTEIAEEFQLDLPTAATLVSAAFVSRWFGGLVLGAIGDRFGRKPAMIISIWCFAVGSLLCGFAWGYWSMFAFRALVGIGMAGEYGSSATFAMESWPQALRNRASGMLLSAYPVGVVVASLLYAVIVPSLGWRWMFYIGILPVVLALVMRRSLPEAAEWQREVGERAEATTFQILFGTRQRALLNTVIGIVIAVCLVLVFSKAAGPATWLLAIIVGAGFIAYLVQMAGRLWPMTVALVVTVFAAFLYSWPIQSLLPTYLKTDLGYNPAAVSTVLLWAGLGYAAGSVAAGMLGDRIGTRRAYLTGLLVSLLVIAPVFLIGGSSFVLLSVLLFALQFTSQGISGLLPKFITDHFPTRLRAAGLGLTYNIGALGGALAPVIGATLAQRFGGLGTALMVLAIAFTIVVAVFVGFNVPARIGKALRVESDAPALQEGAR</sequence>
<evidence type="ECO:0000313" key="8">
    <source>
        <dbReference type="EMBL" id="OYO16250.1"/>
    </source>
</evidence>
<keyword evidence="4 6" id="KW-0472">Membrane</keyword>
<dbReference type="PANTHER" id="PTHR23508">
    <property type="entry name" value="CARBOXYLIC ACID TRANSPORTER PROTEIN HOMOLOG"/>
    <property type="match status" value="1"/>
</dbReference>
<dbReference type="InterPro" id="IPR005828">
    <property type="entry name" value="MFS_sugar_transport-like"/>
</dbReference>
<feature type="region of interest" description="Disordered" evidence="5">
    <location>
        <begin position="1"/>
        <end position="31"/>
    </location>
</feature>
<feature type="transmembrane region" description="Helical" evidence="6">
    <location>
        <begin position="206"/>
        <end position="228"/>
    </location>
</feature>
<evidence type="ECO:0000256" key="5">
    <source>
        <dbReference type="SAM" id="MobiDB-lite"/>
    </source>
</evidence>
<evidence type="ECO:0000256" key="3">
    <source>
        <dbReference type="ARBA" id="ARBA00022989"/>
    </source>
</evidence>
<protein>
    <submittedName>
        <fullName evidence="8">MFS transporter</fullName>
    </submittedName>
</protein>
<name>A0A255GK99_9ACTN</name>
<dbReference type="AlphaFoldDB" id="A0A255GK99"/>